<dbReference type="KEGG" id="copr:Cop2CBH44_24080"/>
<dbReference type="EMBL" id="AP023322">
    <property type="protein sequence ID" value="BCI64055.1"/>
    <property type="molecule type" value="Genomic_DNA"/>
</dbReference>
<protein>
    <submittedName>
        <fullName evidence="3">Glycosyl transferase family 1</fullName>
    </submittedName>
</protein>
<dbReference type="InterPro" id="IPR051199">
    <property type="entry name" value="LPS_LOS_Heptosyltrfase"/>
</dbReference>
<evidence type="ECO:0000256" key="2">
    <source>
        <dbReference type="ARBA" id="ARBA00022679"/>
    </source>
</evidence>
<dbReference type="Pfam" id="PF01075">
    <property type="entry name" value="Glyco_transf_9"/>
    <property type="match status" value="1"/>
</dbReference>
<dbReference type="CDD" id="cd03789">
    <property type="entry name" value="GT9_LPS_heptosyltransferase"/>
    <property type="match status" value="1"/>
</dbReference>
<dbReference type="GO" id="GO:0009244">
    <property type="term" value="P:lipopolysaccharide core region biosynthetic process"/>
    <property type="evidence" value="ECO:0007669"/>
    <property type="project" value="TreeGrafter"/>
</dbReference>
<dbReference type="AlphaFoldDB" id="A0A7G1HWD7"/>
<dbReference type="PANTHER" id="PTHR30160:SF22">
    <property type="entry name" value="LIPOPOLYSACCHARIDE CORE BIOSYNTHESIS PROTEIN"/>
    <property type="match status" value="1"/>
</dbReference>
<dbReference type="GO" id="GO:0008713">
    <property type="term" value="F:ADP-heptose-lipopolysaccharide heptosyltransferase activity"/>
    <property type="evidence" value="ECO:0007669"/>
    <property type="project" value="TreeGrafter"/>
</dbReference>
<keyword evidence="2 3" id="KW-0808">Transferase</keyword>
<name>A0A7G1HWD7_9BACT</name>
<reference evidence="4" key="1">
    <citation type="submission" date="2020-07" db="EMBL/GenBank/DDBJ databases">
        <title>Complete genome sequencing of Coprobacter sp. strain 2CBH44.</title>
        <authorList>
            <person name="Sakamoto M."/>
            <person name="Murakami T."/>
            <person name="Mori H."/>
        </authorList>
    </citation>
    <scope>NUCLEOTIDE SEQUENCE [LARGE SCALE GENOMIC DNA]</scope>
    <source>
        <strain evidence="4">2CBH44</strain>
    </source>
</reference>
<evidence type="ECO:0000313" key="4">
    <source>
        <dbReference type="Proteomes" id="UP000594042"/>
    </source>
</evidence>
<organism evidence="3 4">
    <name type="scientific">Coprobacter secundus subsp. similis</name>
    <dbReference type="NCBI Taxonomy" id="2751153"/>
    <lineage>
        <taxon>Bacteria</taxon>
        <taxon>Pseudomonadati</taxon>
        <taxon>Bacteroidota</taxon>
        <taxon>Bacteroidia</taxon>
        <taxon>Bacteroidales</taxon>
        <taxon>Barnesiellaceae</taxon>
        <taxon>Coprobacter</taxon>
    </lineage>
</organism>
<gene>
    <name evidence="3" type="ORF">Cop2CBH44_24080</name>
</gene>
<keyword evidence="4" id="KW-1185">Reference proteome</keyword>
<accession>A0A7G1HWD7</accession>
<keyword evidence="1" id="KW-0328">Glycosyltransferase</keyword>
<sequence>MDINKIKKVLIIRLSALGDVAMSIPIVYSVCRAYPQIEFTMLTSPHASNLFIEKPANLVIISAQIRGRHSGIKGLYTLYRELRNSSFNIIADLHDVLRSKILRFLFALSGCKVAHINKGRKEKRKLTTREHKQKKQLKSSFVRYTEVFNKLGFSFNETFISLFQNIATPPLPDGINISDNSKSLIGIAPFAKHKGKIYPIELMEIVVSQLSSSDKYQIFFFGSKGHEETIINEWTNKYSNTISFAGKNLGFETELSIMSQLDVMLSMDSANMHLASLVNTPVISIWGATHPYVGFMGWRQDKSNTVEIELPCRPCSIFGNKPCWRKDYACLYEITPEMIIEKIKLLINSKK</sequence>
<dbReference type="SUPFAM" id="SSF53756">
    <property type="entry name" value="UDP-Glycosyltransferase/glycogen phosphorylase"/>
    <property type="match status" value="1"/>
</dbReference>
<dbReference type="InterPro" id="IPR002201">
    <property type="entry name" value="Glyco_trans_9"/>
</dbReference>
<evidence type="ECO:0000256" key="1">
    <source>
        <dbReference type="ARBA" id="ARBA00022676"/>
    </source>
</evidence>
<proteinExistence type="predicted"/>
<dbReference type="GO" id="GO:0005829">
    <property type="term" value="C:cytosol"/>
    <property type="evidence" value="ECO:0007669"/>
    <property type="project" value="TreeGrafter"/>
</dbReference>
<dbReference type="Gene3D" id="3.40.50.2000">
    <property type="entry name" value="Glycogen Phosphorylase B"/>
    <property type="match status" value="2"/>
</dbReference>
<evidence type="ECO:0000313" key="3">
    <source>
        <dbReference type="EMBL" id="BCI64055.1"/>
    </source>
</evidence>
<dbReference type="PANTHER" id="PTHR30160">
    <property type="entry name" value="TETRAACYLDISACCHARIDE 4'-KINASE-RELATED"/>
    <property type="match status" value="1"/>
</dbReference>
<dbReference type="Proteomes" id="UP000594042">
    <property type="component" value="Chromosome"/>
</dbReference>